<organism evidence="1 2">
    <name type="scientific">Streptomyces aureoversilis</name>
    <dbReference type="NCBI Taxonomy" id="67277"/>
    <lineage>
        <taxon>Bacteria</taxon>
        <taxon>Bacillati</taxon>
        <taxon>Actinomycetota</taxon>
        <taxon>Actinomycetes</taxon>
        <taxon>Kitasatosporales</taxon>
        <taxon>Streptomycetaceae</taxon>
        <taxon>Streptomyces</taxon>
    </lineage>
</organism>
<dbReference type="RefSeq" id="WP_382038842.1">
    <property type="nucleotide sequence ID" value="NZ_JBHSKJ010000004.1"/>
</dbReference>
<sequence length="418" mass="46115">MSVPRIHVISPRTWGEFGNYLAATRFARVLQEHLDAEVSLWEAESMLPWVGDIGARIRDITLTSSDTGTRTERYLALMSELATAWPRDFEIVPTAGAGREHMLDGMVAHLRENAPDLVVGTKGFISRLCVAAARAAGGRVPPVVHHVTNPGLLDLPLHRTRHPDLTLVGFDWARTRLIEQEGADPRRVRTVGPLVAQHDLQGFLTAPVEPRPDPGPTDTTAGGAVVEWGDPFATRRPKLIIFCNRGGEDYLRIVAHLAERDADVDLVFIGYGDAETTRRAAALARRGNALRWRFHQRLTQPEYFEYISRAAKAPHAFLVSKAGPATTLEAAWFGIPVLMLESGLPMESWVPRLIRDEALGQCHRAVDDLVRGLDTWLDDPSAIAACKARATVYADRALDQAAAGQRIAQAVREILERP</sequence>
<protein>
    <submittedName>
        <fullName evidence="1">Moenomycin biosynthesis protein MoeGT1</fullName>
    </submittedName>
</protein>
<accession>A0ABV9ZX80</accession>
<dbReference type="Proteomes" id="UP001596222">
    <property type="component" value="Unassembled WGS sequence"/>
</dbReference>
<evidence type="ECO:0000313" key="1">
    <source>
        <dbReference type="EMBL" id="MFC5144780.1"/>
    </source>
</evidence>
<name>A0ABV9ZX80_9ACTN</name>
<keyword evidence="2" id="KW-1185">Reference proteome</keyword>
<dbReference type="Gene3D" id="3.40.50.2000">
    <property type="entry name" value="Glycogen Phosphorylase B"/>
    <property type="match status" value="1"/>
</dbReference>
<proteinExistence type="predicted"/>
<evidence type="ECO:0000313" key="2">
    <source>
        <dbReference type="Proteomes" id="UP001596222"/>
    </source>
</evidence>
<dbReference type="SUPFAM" id="SSF53756">
    <property type="entry name" value="UDP-Glycosyltransferase/glycogen phosphorylase"/>
    <property type="match status" value="1"/>
</dbReference>
<gene>
    <name evidence="1" type="ORF">ACFPP6_08850</name>
</gene>
<dbReference type="EMBL" id="JBHSKJ010000004">
    <property type="protein sequence ID" value="MFC5144780.1"/>
    <property type="molecule type" value="Genomic_DNA"/>
</dbReference>
<comment type="caution">
    <text evidence="1">The sequence shown here is derived from an EMBL/GenBank/DDBJ whole genome shotgun (WGS) entry which is preliminary data.</text>
</comment>
<reference evidence="2" key="1">
    <citation type="journal article" date="2019" name="Int. J. Syst. Evol. Microbiol.">
        <title>The Global Catalogue of Microorganisms (GCM) 10K type strain sequencing project: providing services to taxonomists for standard genome sequencing and annotation.</title>
        <authorList>
            <consortium name="The Broad Institute Genomics Platform"/>
            <consortium name="The Broad Institute Genome Sequencing Center for Infectious Disease"/>
            <person name="Wu L."/>
            <person name="Ma J."/>
        </authorList>
    </citation>
    <scope>NUCLEOTIDE SEQUENCE [LARGE SCALE GENOMIC DNA]</scope>
    <source>
        <strain evidence="2">CGMCC 4.1641</strain>
    </source>
</reference>